<feature type="domain" description="Cysteinyl-tRNA ligase anticodon binding" evidence="2">
    <location>
        <begin position="193"/>
        <end position="243"/>
    </location>
</feature>
<name>A0ABP7QSR5_9PSEU</name>
<dbReference type="InterPro" id="IPR056411">
    <property type="entry name" value="CysS_C"/>
</dbReference>
<keyword evidence="5" id="KW-1185">Reference proteome</keyword>
<feature type="transmembrane region" description="Helical" evidence="1">
    <location>
        <begin position="41"/>
        <end position="65"/>
    </location>
</feature>
<keyword evidence="1" id="KW-0472">Membrane</keyword>
<evidence type="ECO:0000259" key="2">
    <source>
        <dbReference type="Pfam" id="PF23493"/>
    </source>
</evidence>
<evidence type="ECO:0000256" key="1">
    <source>
        <dbReference type="SAM" id="Phobius"/>
    </source>
</evidence>
<feature type="transmembrane region" description="Helical" evidence="1">
    <location>
        <begin position="85"/>
        <end position="104"/>
    </location>
</feature>
<keyword evidence="1" id="KW-0812">Transmembrane</keyword>
<accession>A0ABP7QSR5</accession>
<dbReference type="Pfam" id="PF23493">
    <property type="entry name" value="CysS_C"/>
    <property type="match status" value="1"/>
</dbReference>
<comment type="caution">
    <text evidence="4">The sequence shown here is derived from an EMBL/GenBank/DDBJ whole genome shotgun (WGS) entry which is preliminary data.</text>
</comment>
<dbReference type="Proteomes" id="UP001501747">
    <property type="component" value="Unassembled WGS sequence"/>
</dbReference>
<gene>
    <name evidence="4" type="ORF">GCM10022247_01890</name>
</gene>
<proteinExistence type="predicted"/>
<evidence type="ECO:0000259" key="3">
    <source>
        <dbReference type="Pfam" id="PF23494"/>
    </source>
</evidence>
<dbReference type="InterPro" id="IPR057798">
    <property type="entry name" value="PH_YqeB"/>
</dbReference>
<dbReference type="Pfam" id="PF23494">
    <property type="entry name" value="bPH_10"/>
    <property type="match status" value="1"/>
</dbReference>
<sequence>MVINNAGDGVVGHKQSGCSSIVGVTGSGERVVAHKQWERNLLWFGAPALGAVFGWLVKPLAEWVLTLRWVPMQGPFKLAEQAPSWVLVCGGAVLGLGFAFLGALDMTEVSVSRERVVFRRGDNTTEVDGTEVDAVFLDGKRLVLLGPDGAELAAEKTDLPAAELREAFGASGYRWLDEGDPHAAEYRLWVEDTPDLPTGADALLKARKRAISGGESEDVRLLRSELGRLGVVVRDDGKRQYWRMTGTG</sequence>
<organism evidence="4 5">
    <name type="scientific">Allokutzneria multivorans</name>
    <dbReference type="NCBI Taxonomy" id="1142134"/>
    <lineage>
        <taxon>Bacteria</taxon>
        <taxon>Bacillati</taxon>
        <taxon>Actinomycetota</taxon>
        <taxon>Actinomycetes</taxon>
        <taxon>Pseudonocardiales</taxon>
        <taxon>Pseudonocardiaceae</taxon>
        <taxon>Allokutzneria</taxon>
    </lineage>
</organism>
<keyword evidence="1" id="KW-1133">Transmembrane helix</keyword>
<evidence type="ECO:0000313" key="5">
    <source>
        <dbReference type="Proteomes" id="UP001501747"/>
    </source>
</evidence>
<protein>
    <submittedName>
        <fullName evidence="4">Uncharacterized protein</fullName>
    </submittedName>
</protein>
<reference evidence="5" key="1">
    <citation type="journal article" date="2019" name="Int. J. Syst. Evol. Microbiol.">
        <title>The Global Catalogue of Microorganisms (GCM) 10K type strain sequencing project: providing services to taxonomists for standard genome sequencing and annotation.</title>
        <authorList>
            <consortium name="The Broad Institute Genomics Platform"/>
            <consortium name="The Broad Institute Genome Sequencing Center for Infectious Disease"/>
            <person name="Wu L."/>
            <person name="Ma J."/>
        </authorList>
    </citation>
    <scope>NUCLEOTIDE SEQUENCE [LARGE SCALE GENOMIC DNA]</scope>
    <source>
        <strain evidence="5">JCM 17342</strain>
    </source>
</reference>
<evidence type="ECO:0000313" key="4">
    <source>
        <dbReference type="EMBL" id="GAA3987208.1"/>
    </source>
</evidence>
<feature type="domain" description="YqeB PH" evidence="3">
    <location>
        <begin position="31"/>
        <end position="175"/>
    </location>
</feature>
<dbReference type="EMBL" id="BAABAL010000003">
    <property type="protein sequence ID" value="GAA3987208.1"/>
    <property type="molecule type" value="Genomic_DNA"/>
</dbReference>